<reference evidence="2 3" key="1">
    <citation type="submission" date="2019-10" db="EMBL/GenBank/DDBJ databases">
        <title>Pseudopuniceibacterium sp. HQ09 islated from Antarctica.</title>
        <authorList>
            <person name="Liao L."/>
            <person name="Su S."/>
            <person name="Chen B."/>
            <person name="Yu Y."/>
        </authorList>
    </citation>
    <scope>NUCLEOTIDE SEQUENCE [LARGE SCALE GENOMIC DNA]</scope>
    <source>
        <strain evidence="2 3">HQ09</strain>
    </source>
</reference>
<dbReference type="Pfam" id="PF10029">
    <property type="entry name" value="DUF2271"/>
    <property type="match status" value="1"/>
</dbReference>
<feature type="chain" id="PRO_5032738940" evidence="1">
    <location>
        <begin position="23"/>
        <end position="172"/>
    </location>
</feature>
<proteinExistence type="predicted"/>
<evidence type="ECO:0000313" key="2">
    <source>
        <dbReference type="EMBL" id="QOL81991.1"/>
    </source>
</evidence>
<dbReference type="KEGG" id="pshq:F3W81_14835"/>
<dbReference type="AlphaFoldDB" id="A0A7L9WNM7"/>
<keyword evidence="3" id="KW-1185">Reference proteome</keyword>
<organism evidence="2 3">
    <name type="scientific">Pseudooceanicola spongiae</name>
    <dbReference type="NCBI Taxonomy" id="2613965"/>
    <lineage>
        <taxon>Bacteria</taxon>
        <taxon>Pseudomonadati</taxon>
        <taxon>Pseudomonadota</taxon>
        <taxon>Alphaproteobacteria</taxon>
        <taxon>Rhodobacterales</taxon>
        <taxon>Paracoccaceae</taxon>
        <taxon>Pseudooceanicola</taxon>
    </lineage>
</organism>
<dbReference type="Proteomes" id="UP000594118">
    <property type="component" value="Chromosome"/>
</dbReference>
<keyword evidence="1" id="KW-0732">Signal</keyword>
<dbReference type="PIRSF" id="PIRSF014995">
    <property type="entry name" value="UCP014995"/>
    <property type="match status" value="1"/>
</dbReference>
<evidence type="ECO:0000313" key="3">
    <source>
        <dbReference type="Proteomes" id="UP000594118"/>
    </source>
</evidence>
<name>A0A7L9WNM7_9RHOB</name>
<evidence type="ECO:0000256" key="1">
    <source>
        <dbReference type="SAM" id="SignalP"/>
    </source>
</evidence>
<sequence length="172" mass="18228">MSLSRRILPVLAGGLAAASAQGAEITLDLTLPEVTAPAYYRPYLAAWVESAEGAPQATLAVWYDTRLRDNLGTSFLKNLRSWWRASGEAMTLPADGISGPTRGPGSYQIRLSGDAAPLADLAPGVYTLAVEVAREDGGRDLVRLPFAWTGTAARETTRGAEELGVVTLTVEP</sequence>
<protein>
    <submittedName>
        <fullName evidence="2">DUF2271 domain-containing protein</fullName>
    </submittedName>
</protein>
<gene>
    <name evidence="2" type="ORF">F3W81_14835</name>
</gene>
<dbReference type="EMBL" id="CP045201">
    <property type="protein sequence ID" value="QOL81991.1"/>
    <property type="molecule type" value="Genomic_DNA"/>
</dbReference>
<dbReference type="RefSeq" id="WP_193079905.1">
    <property type="nucleotide sequence ID" value="NZ_CP045201.1"/>
</dbReference>
<dbReference type="InterPro" id="IPR014469">
    <property type="entry name" value="DUF2271"/>
</dbReference>
<accession>A0A7L9WNM7</accession>
<feature type="signal peptide" evidence="1">
    <location>
        <begin position="1"/>
        <end position="22"/>
    </location>
</feature>